<dbReference type="InterPro" id="IPR011704">
    <property type="entry name" value="ATPase_dyneun-rel_AAA"/>
</dbReference>
<comment type="caution">
    <text evidence="2">The sequence shown here is derived from an EMBL/GenBank/DDBJ whole genome shotgun (WGS) entry which is preliminary data.</text>
</comment>
<protein>
    <recommendedName>
        <fullName evidence="1">AAA+ ATPase domain-containing protein</fullName>
    </recommendedName>
</protein>
<keyword evidence="3" id="KW-1185">Reference proteome</keyword>
<organism evidence="2 3">
    <name type="scientific">Flavobacterium hydatis</name>
    <name type="common">Cytophaga aquatilis</name>
    <dbReference type="NCBI Taxonomy" id="991"/>
    <lineage>
        <taxon>Bacteria</taxon>
        <taxon>Pseudomonadati</taxon>
        <taxon>Bacteroidota</taxon>
        <taxon>Flavobacteriia</taxon>
        <taxon>Flavobacteriales</taxon>
        <taxon>Flavobacteriaceae</taxon>
        <taxon>Flavobacterium</taxon>
    </lineage>
</organism>
<reference evidence="2 3" key="1">
    <citation type="submission" date="2016-11" db="EMBL/GenBank/DDBJ databases">
        <title>Whole genomes of Flavobacteriaceae.</title>
        <authorList>
            <person name="Stine C."/>
            <person name="Li C."/>
            <person name="Tadesse D."/>
        </authorList>
    </citation>
    <scope>NUCLEOTIDE SEQUENCE [LARGE SCALE GENOMIC DNA]</scope>
    <source>
        <strain evidence="2 3">ATCC 29551</strain>
    </source>
</reference>
<sequence>MDQNKLLESIEFFNKLKIFEEDVTTDLEKTQGYFAVVVTYEYKDYSCKTKKLYYKDIALQGNVHNKSQLQNYFKTPVFWLDIETHDWPHGKGAEIEKRVIKDMFDGDNPDFEKLLKLIANNKSTGFIQEITWEGRTQMYGHNFENNNHWHDLIKLIQYVIKSKGKMPPKEYFSRLVFKWHKEGRDSLSPDLGGRKMIWDLLNNIKFIQTKLSKMELSKILLNKKQIILQGPPGTGKTYTSKDLAEELIYSKISVDKKIQKENLENSDQFKLIQFHPSYSYEDFVRGITAKSKDGVIEYITENKVLAKFAKKALKNFNDTNKEQIEVSKEKWIGEQFEKFIDFISDNIERNGKIEITESVNIIKLDEDAFRYKGIDGWSKNGNRMLFEDIKQAYLDENNDRQDVKHNKDLSGLAKWHASYYIRVLDKFRKFLKDNNIVFVANTSEKEKLKNYVLIIDEINRANLPAVLGELIYALEYRGEKVESMYDIDGDNTLIIPPNLFIIGTMNTADRSVGHIDYAIRRRFAFVDVLPDASVIENLNARALFEEISKLFHNNETLASDFKPTQVQLGHSYFIVKDDTELHLKAKYEIIPILEEYLKDGILLEKAEKIISDLRNRFDN</sequence>
<name>A0ABX4CGN5_FLAHY</name>
<dbReference type="RefSeq" id="WP_051885944.1">
    <property type="nucleotide sequence ID" value="NZ_JBEWQG010000018.1"/>
</dbReference>
<dbReference type="PANTHER" id="PTHR37291:SF1">
    <property type="entry name" value="TYPE IV METHYL-DIRECTED RESTRICTION ENZYME ECOKMCRB SUBUNIT"/>
    <property type="match status" value="1"/>
</dbReference>
<dbReference type="PANTHER" id="PTHR37291">
    <property type="entry name" value="5-METHYLCYTOSINE-SPECIFIC RESTRICTION ENZYME B"/>
    <property type="match status" value="1"/>
</dbReference>
<dbReference type="InterPro" id="IPR003593">
    <property type="entry name" value="AAA+_ATPase"/>
</dbReference>
<evidence type="ECO:0000259" key="1">
    <source>
        <dbReference type="SMART" id="SM00382"/>
    </source>
</evidence>
<proteinExistence type="predicted"/>
<accession>A0ABX4CGN5</accession>
<dbReference type="Gene3D" id="3.40.50.300">
    <property type="entry name" value="P-loop containing nucleotide triphosphate hydrolases"/>
    <property type="match status" value="2"/>
</dbReference>
<dbReference type="SUPFAM" id="SSF52540">
    <property type="entry name" value="P-loop containing nucleoside triphosphate hydrolases"/>
    <property type="match status" value="1"/>
</dbReference>
<evidence type="ECO:0000313" key="3">
    <source>
        <dbReference type="Proteomes" id="UP000198424"/>
    </source>
</evidence>
<dbReference type="SMART" id="SM00382">
    <property type="entry name" value="AAA"/>
    <property type="match status" value="1"/>
</dbReference>
<dbReference type="InterPro" id="IPR052934">
    <property type="entry name" value="Methyl-DNA_Rec/Restrict_Enz"/>
</dbReference>
<dbReference type="Pfam" id="PF07728">
    <property type="entry name" value="AAA_5"/>
    <property type="match status" value="1"/>
</dbReference>
<dbReference type="EMBL" id="MUGY01000012">
    <property type="protein sequence ID" value="OXA93910.1"/>
    <property type="molecule type" value="Genomic_DNA"/>
</dbReference>
<dbReference type="Proteomes" id="UP000198424">
    <property type="component" value="Unassembled WGS sequence"/>
</dbReference>
<feature type="domain" description="AAA+ ATPase" evidence="1">
    <location>
        <begin position="222"/>
        <end position="529"/>
    </location>
</feature>
<dbReference type="InterPro" id="IPR027417">
    <property type="entry name" value="P-loop_NTPase"/>
</dbReference>
<evidence type="ECO:0000313" key="2">
    <source>
        <dbReference type="EMBL" id="OXA93910.1"/>
    </source>
</evidence>
<gene>
    <name evidence="2" type="ORF">B0A62_12210</name>
</gene>